<gene>
    <name evidence="2" type="ORF">C4F50_02100</name>
</gene>
<protein>
    <recommendedName>
        <fullName evidence="4">Lipocalin-like domain-containing protein</fullName>
    </recommendedName>
</protein>
<evidence type="ECO:0000256" key="1">
    <source>
        <dbReference type="SAM" id="SignalP"/>
    </source>
</evidence>
<evidence type="ECO:0000313" key="3">
    <source>
        <dbReference type="Proteomes" id="UP000640614"/>
    </source>
</evidence>
<evidence type="ECO:0008006" key="4">
    <source>
        <dbReference type="Google" id="ProtNLM"/>
    </source>
</evidence>
<dbReference type="Proteomes" id="UP000640614">
    <property type="component" value="Unassembled WGS sequence"/>
</dbReference>
<reference evidence="2 3" key="1">
    <citation type="submission" date="2018-07" db="EMBL/GenBank/DDBJ databases">
        <title>Genome assembly of strain KB82.</title>
        <authorList>
            <person name="Kukolya J."/>
            <person name="Horvath B."/>
            <person name="Nagy I."/>
            <person name="Toth A."/>
        </authorList>
    </citation>
    <scope>NUCLEOTIDE SEQUENCE [LARGE SCALE GENOMIC DNA]</scope>
    <source>
        <strain evidence="2 3">Kb82</strain>
    </source>
</reference>
<name>A0ABR9TEE3_9FLAO</name>
<sequence>MSRFLPFFFLLLFCAFACNQITESKYNGKWILQEQYYHEDIILKDGNYTKKYSDDDLRGISSGKFHLNRNENRTGMTLSLIPDKIISGKDTIFQECENLDVIEINDSSLVILKPNQWNRDKMDKLIRVNEILIYKKATQ</sequence>
<keyword evidence="3" id="KW-1185">Reference proteome</keyword>
<accession>A0ABR9TEE3</accession>
<organism evidence="2 3">
    <name type="scientific">Flavobacterium hungaricum</name>
    <dbReference type="NCBI Taxonomy" id="2082725"/>
    <lineage>
        <taxon>Bacteria</taxon>
        <taxon>Pseudomonadati</taxon>
        <taxon>Bacteroidota</taxon>
        <taxon>Flavobacteriia</taxon>
        <taxon>Flavobacteriales</taxon>
        <taxon>Flavobacteriaceae</taxon>
        <taxon>Flavobacterium</taxon>
    </lineage>
</organism>
<feature type="signal peptide" evidence="1">
    <location>
        <begin position="1"/>
        <end position="17"/>
    </location>
</feature>
<keyword evidence="1" id="KW-0732">Signal</keyword>
<feature type="chain" id="PRO_5045676104" description="Lipocalin-like domain-containing protein" evidence="1">
    <location>
        <begin position="18"/>
        <end position="139"/>
    </location>
</feature>
<dbReference type="RefSeq" id="WP_193844766.1">
    <property type="nucleotide sequence ID" value="NZ_PRDM01000001.1"/>
</dbReference>
<dbReference type="EMBL" id="PRDM01000001">
    <property type="protein sequence ID" value="MBE8723721.1"/>
    <property type="molecule type" value="Genomic_DNA"/>
</dbReference>
<evidence type="ECO:0000313" key="2">
    <source>
        <dbReference type="EMBL" id="MBE8723721.1"/>
    </source>
</evidence>
<proteinExistence type="predicted"/>
<comment type="caution">
    <text evidence="2">The sequence shown here is derived from an EMBL/GenBank/DDBJ whole genome shotgun (WGS) entry which is preliminary data.</text>
</comment>